<dbReference type="PROSITE" id="PS50850">
    <property type="entry name" value="MFS"/>
    <property type="match status" value="1"/>
</dbReference>
<dbReference type="OrthoDB" id="2985014at2759"/>
<evidence type="ECO:0000259" key="7">
    <source>
        <dbReference type="PROSITE" id="PS50850"/>
    </source>
</evidence>
<evidence type="ECO:0000256" key="5">
    <source>
        <dbReference type="ARBA" id="ARBA00023136"/>
    </source>
</evidence>
<dbReference type="InterPro" id="IPR036259">
    <property type="entry name" value="MFS_trans_sf"/>
</dbReference>
<evidence type="ECO:0000256" key="3">
    <source>
        <dbReference type="ARBA" id="ARBA00022692"/>
    </source>
</evidence>
<feature type="transmembrane region" description="Helical" evidence="6">
    <location>
        <begin position="414"/>
        <end position="433"/>
    </location>
</feature>
<evidence type="ECO:0000256" key="2">
    <source>
        <dbReference type="ARBA" id="ARBA00022448"/>
    </source>
</evidence>
<name>A0A427Y7M2_9TREE</name>
<comment type="caution">
    <text evidence="8">The sequence shown here is derived from an EMBL/GenBank/DDBJ whole genome shotgun (WGS) entry which is preliminary data.</text>
</comment>
<dbReference type="InterPro" id="IPR011701">
    <property type="entry name" value="MFS"/>
</dbReference>
<keyword evidence="9" id="KW-1185">Reference proteome</keyword>
<evidence type="ECO:0000256" key="1">
    <source>
        <dbReference type="ARBA" id="ARBA00004141"/>
    </source>
</evidence>
<proteinExistence type="predicted"/>
<dbReference type="SUPFAM" id="SSF103473">
    <property type="entry name" value="MFS general substrate transporter"/>
    <property type="match status" value="1"/>
</dbReference>
<feature type="transmembrane region" description="Helical" evidence="6">
    <location>
        <begin position="152"/>
        <end position="172"/>
    </location>
</feature>
<keyword evidence="5 6" id="KW-0472">Membrane</keyword>
<feature type="transmembrane region" description="Helical" evidence="6">
    <location>
        <begin position="94"/>
        <end position="114"/>
    </location>
</feature>
<evidence type="ECO:0000256" key="6">
    <source>
        <dbReference type="SAM" id="Phobius"/>
    </source>
</evidence>
<dbReference type="InterPro" id="IPR020846">
    <property type="entry name" value="MFS_dom"/>
</dbReference>
<feature type="transmembrane region" description="Helical" evidence="6">
    <location>
        <begin position="279"/>
        <end position="305"/>
    </location>
</feature>
<dbReference type="AlphaFoldDB" id="A0A427Y7M2"/>
<feature type="transmembrane region" description="Helical" evidence="6">
    <location>
        <begin position="445"/>
        <end position="470"/>
    </location>
</feature>
<dbReference type="EMBL" id="RSCD01000018">
    <property type="protein sequence ID" value="RSH87091.1"/>
    <property type="molecule type" value="Genomic_DNA"/>
</dbReference>
<evidence type="ECO:0000313" key="8">
    <source>
        <dbReference type="EMBL" id="RSH87091.1"/>
    </source>
</evidence>
<evidence type="ECO:0000313" key="9">
    <source>
        <dbReference type="Proteomes" id="UP000279259"/>
    </source>
</evidence>
<reference evidence="8 9" key="1">
    <citation type="submission" date="2018-11" db="EMBL/GenBank/DDBJ databases">
        <title>Genome sequence of Saitozyma podzolica DSM 27192.</title>
        <authorList>
            <person name="Aliyu H."/>
            <person name="Gorte O."/>
            <person name="Ochsenreither K."/>
        </authorList>
    </citation>
    <scope>NUCLEOTIDE SEQUENCE [LARGE SCALE GENOMIC DNA]</scope>
    <source>
        <strain evidence="8 9">DSM 27192</strain>
    </source>
</reference>
<organism evidence="8 9">
    <name type="scientific">Saitozyma podzolica</name>
    <dbReference type="NCBI Taxonomy" id="1890683"/>
    <lineage>
        <taxon>Eukaryota</taxon>
        <taxon>Fungi</taxon>
        <taxon>Dikarya</taxon>
        <taxon>Basidiomycota</taxon>
        <taxon>Agaricomycotina</taxon>
        <taxon>Tremellomycetes</taxon>
        <taxon>Tremellales</taxon>
        <taxon>Trimorphomycetaceae</taxon>
        <taxon>Saitozyma</taxon>
    </lineage>
</organism>
<feature type="domain" description="Major facilitator superfamily (MFS) profile" evidence="7">
    <location>
        <begin position="53"/>
        <end position="474"/>
    </location>
</feature>
<gene>
    <name evidence="8" type="ORF">EHS25_003580</name>
</gene>
<feature type="transmembrane region" description="Helical" evidence="6">
    <location>
        <begin position="217"/>
        <end position="237"/>
    </location>
</feature>
<dbReference type="PANTHER" id="PTHR43791:SF36">
    <property type="entry name" value="TRANSPORTER, PUTATIVE (AFU_ORTHOLOGUE AFUA_6G08340)-RELATED"/>
    <property type="match status" value="1"/>
</dbReference>
<dbReference type="Gene3D" id="1.20.1250.20">
    <property type="entry name" value="MFS general substrate transporter like domains"/>
    <property type="match status" value="2"/>
</dbReference>
<sequence length="503" mass="54826">MSQALVPSAILVDPDVKEKGIEFAEQELAPDIEDSQFTAEFEKKFVRKLDRLLIPAAMLLYLFSALDRGNLGNIRLLGLIGARGLSADPDGQKYALLVAMFYIGYASFIIPSGLLSKRLSRPYVQVSISAFIWGTAAVCSGAVNTWAQAYGLRFLLAVGEAGYQPTVGLMLAKWYSRDELALRFSFFYSTGAFAGIVNGLIAYGLNFSKSTVAPWRLLYIIDGCPPIALAFYSWWTLPADINNSKRFNPEEKALALVRLHRRGTPENHQIRWRQMITVLWSWPILLPAITNMCGLLVNAVVSVFLPTLINEAGYSGALAQIYTLPGYGSAFIMMLLCAYLSDKTGRRGPFVIFGFALMTIGCAMVAAITPTLEASHRNGRFAGLTLVSIGSLIIIPLNQVWVAENSGNENRRSAGLPLFMALGQAAAAASGYMFPANQAPAYKAGSYACLGLSVCGLAVSISYVVICLLVNAHRDRKEGKPDLSVAPDTATYADKAKGFRYRW</sequence>
<evidence type="ECO:0000256" key="4">
    <source>
        <dbReference type="ARBA" id="ARBA00022989"/>
    </source>
</evidence>
<feature type="transmembrane region" description="Helical" evidence="6">
    <location>
        <begin position="126"/>
        <end position="146"/>
    </location>
</feature>
<keyword evidence="4 6" id="KW-1133">Transmembrane helix</keyword>
<dbReference type="GO" id="GO:0022857">
    <property type="term" value="F:transmembrane transporter activity"/>
    <property type="evidence" value="ECO:0007669"/>
    <property type="project" value="InterPro"/>
</dbReference>
<keyword evidence="2" id="KW-0813">Transport</keyword>
<feature type="transmembrane region" description="Helical" evidence="6">
    <location>
        <begin position="184"/>
        <end position="205"/>
    </location>
</feature>
<dbReference type="GO" id="GO:0016020">
    <property type="term" value="C:membrane"/>
    <property type="evidence" value="ECO:0007669"/>
    <property type="project" value="UniProtKB-SubCell"/>
</dbReference>
<feature type="transmembrane region" description="Helical" evidence="6">
    <location>
        <begin position="49"/>
        <end position="66"/>
    </location>
</feature>
<accession>A0A427Y7M2</accession>
<dbReference type="PANTHER" id="PTHR43791">
    <property type="entry name" value="PERMEASE-RELATED"/>
    <property type="match status" value="1"/>
</dbReference>
<dbReference type="Proteomes" id="UP000279259">
    <property type="component" value="Unassembled WGS sequence"/>
</dbReference>
<feature type="transmembrane region" description="Helical" evidence="6">
    <location>
        <begin position="317"/>
        <end position="338"/>
    </location>
</feature>
<dbReference type="Pfam" id="PF07690">
    <property type="entry name" value="MFS_1"/>
    <property type="match status" value="1"/>
</dbReference>
<comment type="subcellular location">
    <subcellularLocation>
        <location evidence="1">Membrane</location>
        <topology evidence="1">Multi-pass membrane protein</topology>
    </subcellularLocation>
</comment>
<feature type="transmembrane region" description="Helical" evidence="6">
    <location>
        <begin position="350"/>
        <end position="369"/>
    </location>
</feature>
<feature type="transmembrane region" description="Helical" evidence="6">
    <location>
        <begin position="381"/>
        <end position="402"/>
    </location>
</feature>
<keyword evidence="3 6" id="KW-0812">Transmembrane</keyword>
<protein>
    <recommendedName>
        <fullName evidence="7">Major facilitator superfamily (MFS) profile domain-containing protein</fullName>
    </recommendedName>
</protein>